<proteinExistence type="inferred from homology"/>
<evidence type="ECO:0000313" key="4">
    <source>
        <dbReference type="Proteomes" id="UP000094271"/>
    </source>
</evidence>
<comment type="caution">
    <text evidence="3">The sequence shown here is derived from an EMBL/GenBank/DDBJ whole genome shotgun (WGS) entry which is preliminary data.</text>
</comment>
<comment type="similarity">
    <text evidence="1">Belongs to the UPF0332 family.</text>
</comment>
<reference evidence="3 4" key="1">
    <citation type="submission" date="2016-08" db="EMBL/GenBank/DDBJ databases">
        <authorList>
            <person name="Seilhamer J.J."/>
        </authorList>
    </citation>
    <scope>NUCLEOTIDE SEQUENCE [LARGE SCALE GENOMIC DNA]</scope>
    <source>
        <strain evidence="3 4">NML150140-1</strain>
    </source>
</reference>
<sequence length="146" mass="17185">MTTLKRRGLFLSDERKKALCEYRMQNAQESFSVAEDCYMKNHFKDSINRSYYSVFYAVKAVLSLEGIDFKRHKDVIAYFNHTYVATEIIPRSFGRKIGQLQQRREKSDYDDFYIASKEEALEQLNNAKAIIEVIRKYLEEKGGETP</sequence>
<gene>
    <name evidence="3" type="ORF">BEI59_11075</name>
</gene>
<name>A0A1E3UJH3_9FIRM</name>
<dbReference type="Pfam" id="PF05168">
    <property type="entry name" value="HEPN"/>
    <property type="match status" value="1"/>
</dbReference>
<accession>A0A1E3UJH3</accession>
<evidence type="ECO:0000256" key="1">
    <source>
        <dbReference type="ARBA" id="ARBA00038248"/>
    </source>
</evidence>
<dbReference type="AlphaFoldDB" id="A0A1E3UJH3"/>
<dbReference type="Proteomes" id="UP000094271">
    <property type="component" value="Unassembled WGS sequence"/>
</dbReference>
<dbReference type="OrthoDB" id="1684393at2"/>
<dbReference type="PANTHER" id="PTHR36565:SF1">
    <property type="entry name" value="UPF0332 PROTEIN TM_1000"/>
    <property type="match status" value="1"/>
</dbReference>
<dbReference type="PANTHER" id="PTHR36565">
    <property type="entry name" value="UPF0332 PROTEIN TM_1000"/>
    <property type="match status" value="1"/>
</dbReference>
<dbReference type="InterPro" id="IPR052226">
    <property type="entry name" value="UPF0332_toxin"/>
</dbReference>
<feature type="domain" description="HEPN" evidence="2">
    <location>
        <begin position="21"/>
        <end position="136"/>
    </location>
</feature>
<dbReference type="SUPFAM" id="SSF81593">
    <property type="entry name" value="Nucleotidyltransferase substrate binding subunit/domain"/>
    <property type="match status" value="1"/>
</dbReference>
<organism evidence="3 4">
    <name type="scientific">Eisenbergiella tayi</name>
    <dbReference type="NCBI Taxonomy" id="1432052"/>
    <lineage>
        <taxon>Bacteria</taxon>
        <taxon>Bacillati</taxon>
        <taxon>Bacillota</taxon>
        <taxon>Clostridia</taxon>
        <taxon>Lachnospirales</taxon>
        <taxon>Lachnospiraceae</taxon>
        <taxon>Eisenbergiella</taxon>
    </lineage>
</organism>
<protein>
    <submittedName>
        <fullName evidence="3">HEPN domain-containing protein</fullName>
    </submittedName>
</protein>
<dbReference type="EMBL" id="MEHA01000006">
    <property type="protein sequence ID" value="ODR52557.1"/>
    <property type="molecule type" value="Genomic_DNA"/>
</dbReference>
<evidence type="ECO:0000259" key="2">
    <source>
        <dbReference type="Pfam" id="PF05168"/>
    </source>
</evidence>
<dbReference type="InterPro" id="IPR007842">
    <property type="entry name" value="HEPN_dom"/>
</dbReference>
<evidence type="ECO:0000313" key="3">
    <source>
        <dbReference type="EMBL" id="ODR52557.1"/>
    </source>
</evidence>
<dbReference type="Gene3D" id="1.20.120.330">
    <property type="entry name" value="Nucleotidyltransferases domain 2"/>
    <property type="match status" value="1"/>
</dbReference>